<name>A0A5C6WYU4_9DELT</name>
<protein>
    <submittedName>
        <fullName evidence="1">Uncharacterized protein</fullName>
    </submittedName>
</protein>
<proteinExistence type="predicted"/>
<dbReference type="EMBL" id="VOSL01000148">
    <property type="protein sequence ID" value="TXD31379.1"/>
    <property type="molecule type" value="Genomic_DNA"/>
</dbReference>
<gene>
    <name evidence="1" type="ORF">FRC96_21200</name>
</gene>
<dbReference type="Proteomes" id="UP000321046">
    <property type="component" value="Unassembled WGS sequence"/>
</dbReference>
<evidence type="ECO:0000313" key="1">
    <source>
        <dbReference type="EMBL" id="TXD31379.1"/>
    </source>
</evidence>
<comment type="caution">
    <text evidence="1">The sequence shown here is derived from an EMBL/GenBank/DDBJ whole genome shotgun (WGS) entry which is preliminary data.</text>
</comment>
<reference evidence="1 2" key="1">
    <citation type="submission" date="2019-08" db="EMBL/GenBank/DDBJ databases">
        <title>Bradymonadales sp. TMQ2.</title>
        <authorList>
            <person name="Liang Q."/>
        </authorList>
    </citation>
    <scope>NUCLEOTIDE SEQUENCE [LARGE SCALE GENOMIC DNA]</scope>
    <source>
        <strain evidence="1 2">TMQ2</strain>
    </source>
</reference>
<organism evidence="1 2">
    <name type="scientific">Lujinxingia vulgaris</name>
    <dbReference type="NCBI Taxonomy" id="2600176"/>
    <lineage>
        <taxon>Bacteria</taxon>
        <taxon>Deltaproteobacteria</taxon>
        <taxon>Bradymonadales</taxon>
        <taxon>Lujinxingiaceae</taxon>
        <taxon>Lujinxingia</taxon>
    </lineage>
</organism>
<dbReference type="AlphaFoldDB" id="A0A5C6WYU4"/>
<evidence type="ECO:0000313" key="2">
    <source>
        <dbReference type="Proteomes" id="UP000321046"/>
    </source>
</evidence>
<dbReference type="OrthoDB" id="5485842at2"/>
<dbReference type="RefSeq" id="WP_146977552.1">
    <property type="nucleotide sequence ID" value="NZ_VOSL01000148.1"/>
</dbReference>
<sequence length="68" mass="7456">MHARRFLANASGDFTSQAGRLDLHTGDQARMPYGVSIDHVAGSVYVVLWGQGDAPNTQRVRGRFVNLN</sequence>
<accession>A0A5C6WYU4</accession>